<reference evidence="1" key="1">
    <citation type="submission" date="2022-06" db="EMBL/GenBank/DDBJ databases">
        <authorList>
            <person name="Legras J.-L."/>
            <person name="Devillers H."/>
            <person name="Grondin C."/>
        </authorList>
    </citation>
    <scope>NUCLEOTIDE SEQUENCE</scope>
    <source>
        <strain evidence="1">CLIB 1444</strain>
    </source>
</reference>
<sequence length="135" mass="15454">MLILLLVLLPCVLANDISKYCYSRHPFSGYKFQLEISPNKSNYTLIYCRDNKFIYRSTVKSLSEPFRIGGNNLTITKFSSNFLPNKLSGNLLLNGEFLCPLLSDNLMNSWLEINTRSLHIPLLTSPPINSKYYPV</sequence>
<comment type="caution">
    <text evidence="1">The sequence shown here is derived from an EMBL/GenBank/DDBJ whole genome shotgun (WGS) entry which is preliminary data.</text>
</comment>
<proteinExistence type="predicted"/>
<evidence type="ECO:0000313" key="2">
    <source>
        <dbReference type="Proteomes" id="UP001152531"/>
    </source>
</evidence>
<dbReference type="EMBL" id="CALSDN010000008">
    <property type="protein sequence ID" value="CAH6722120.1"/>
    <property type="molecule type" value="Genomic_DNA"/>
</dbReference>
<dbReference type="Proteomes" id="UP001152531">
    <property type="component" value="Unassembled WGS sequence"/>
</dbReference>
<protein>
    <submittedName>
        <fullName evidence="1">Uncharacterized protein</fullName>
    </submittedName>
</protein>
<gene>
    <name evidence="1" type="ORF">CLIB1444_08S02322</name>
</gene>
<keyword evidence="2" id="KW-1185">Reference proteome</keyword>
<evidence type="ECO:0000313" key="1">
    <source>
        <dbReference type="EMBL" id="CAH6722120.1"/>
    </source>
</evidence>
<name>A0ACA9YAQ1_9ASCO</name>
<accession>A0ACA9YAQ1</accession>
<organism evidence="1 2">
    <name type="scientific">[Candida] jaroonii</name>
    <dbReference type="NCBI Taxonomy" id="467808"/>
    <lineage>
        <taxon>Eukaryota</taxon>
        <taxon>Fungi</taxon>
        <taxon>Dikarya</taxon>
        <taxon>Ascomycota</taxon>
        <taxon>Saccharomycotina</taxon>
        <taxon>Pichiomycetes</taxon>
        <taxon>Debaryomycetaceae</taxon>
        <taxon>Yamadazyma</taxon>
    </lineage>
</organism>